<evidence type="ECO:0000313" key="4">
    <source>
        <dbReference type="Proteomes" id="UP000039324"/>
    </source>
</evidence>
<evidence type="ECO:0000256" key="1">
    <source>
        <dbReference type="SAM" id="MobiDB-lite"/>
    </source>
</evidence>
<dbReference type="Proteomes" id="UP000039324">
    <property type="component" value="Unassembled WGS sequence"/>
</dbReference>
<dbReference type="EMBL" id="CDSF01000024">
    <property type="protein sequence ID" value="CEO95639.1"/>
    <property type="molecule type" value="Genomic_DNA"/>
</dbReference>
<proteinExistence type="predicted"/>
<keyword evidence="3" id="KW-0496">Mitochondrion</keyword>
<keyword evidence="4" id="KW-1185">Reference proteome</keyword>
<dbReference type="Proteomes" id="UP000290189">
    <property type="component" value="Unassembled WGS sequence"/>
</dbReference>
<protein>
    <submittedName>
        <fullName evidence="2">Uncharacterized protein</fullName>
    </submittedName>
</protein>
<feature type="compositionally biased region" description="Low complexity" evidence="1">
    <location>
        <begin position="49"/>
        <end position="60"/>
    </location>
</feature>
<feature type="region of interest" description="Disordered" evidence="1">
    <location>
        <begin position="43"/>
        <end position="80"/>
    </location>
</feature>
<geneLocation type="mitochondrion" evidence="3"/>
<sequence>MEQAAVGEGGQPEIDLRMWMSGHDEDDGDDGFFSTIAQTFGIPNPARDAASMTPPAMPAAKKMRGEDPPQPAGDSVPGGVDPVAQRSQDDLVEVCDRSQEIEAVVDHSMDAASKFAQMAEECRRVNDEVEARLIDAVRRIRGQIASLDQMIVDLLPGLIRHLRRQTHEGIAKGNEKVRMGAALRKVLLDTFRTGQTFQQSLSTTSS</sequence>
<evidence type="ECO:0000313" key="3">
    <source>
        <dbReference type="EMBL" id="SPR00506.1"/>
    </source>
</evidence>
<gene>
    <name evidence="2" type="ORF">PBRA_004365</name>
    <name evidence="3" type="ORF">PLBR_LOCUS7721</name>
</gene>
<dbReference type="EMBL" id="OVEO01000014">
    <property type="protein sequence ID" value="SPR00506.1"/>
    <property type="molecule type" value="Genomic_DNA"/>
</dbReference>
<organism evidence="2 4">
    <name type="scientific">Plasmodiophora brassicae</name>
    <name type="common">Clubroot disease agent</name>
    <dbReference type="NCBI Taxonomy" id="37360"/>
    <lineage>
        <taxon>Eukaryota</taxon>
        <taxon>Sar</taxon>
        <taxon>Rhizaria</taxon>
        <taxon>Endomyxa</taxon>
        <taxon>Phytomyxea</taxon>
        <taxon>Plasmodiophorida</taxon>
        <taxon>Plasmodiophoridae</taxon>
        <taxon>Plasmodiophora</taxon>
    </lineage>
</organism>
<accession>A0A0G4IKF0</accession>
<name>A0A0G4IKF0_PLABS</name>
<dbReference type="AlphaFoldDB" id="A0A0G4IKF0"/>
<evidence type="ECO:0000313" key="5">
    <source>
        <dbReference type="Proteomes" id="UP000290189"/>
    </source>
</evidence>
<reference evidence="2 4" key="1">
    <citation type="submission" date="2015-02" db="EMBL/GenBank/DDBJ databases">
        <authorList>
            <person name="Chooi Y.-H."/>
        </authorList>
    </citation>
    <scope>NUCLEOTIDE SEQUENCE [LARGE SCALE GENOMIC DNA]</scope>
    <source>
        <strain evidence="2">E3</strain>
    </source>
</reference>
<evidence type="ECO:0000313" key="2">
    <source>
        <dbReference type="EMBL" id="CEO95639.1"/>
    </source>
</evidence>
<reference evidence="3 5" key="2">
    <citation type="submission" date="2018-03" db="EMBL/GenBank/DDBJ databases">
        <authorList>
            <person name="Fogelqvist J."/>
        </authorList>
    </citation>
    <scope>NUCLEOTIDE SEQUENCE [LARGE SCALE GENOMIC DNA]</scope>
</reference>